<reference evidence="2" key="1">
    <citation type="submission" date="2023-03" db="EMBL/GenBank/DDBJ databases">
        <title>Massive genome expansion in bonnet fungi (Mycena s.s.) driven by repeated elements and novel gene families across ecological guilds.</title>
        <authorList>
            <consortium name="Lawrence Berkeley National Laboratory"/>
            <person name="Harder C.B."/>
            <person name="Miyauchi S."/>
            <person name="Viragh M."/>
            <person name="Kuo A."/>
            <person name="Thoen E."/>
            <person name="Andreopoulos B."/>
            <person name="Lu D."/>
            <person name="Skrede I."/>
            <person name="Drula E."/>
            <person name="Henrissat B."/>
            <person name="Morin E."/>
            <person name="Kohler A."/>
            <person name="Barry K."/>
            <person name="LaButti K."/>
            <person name="Morin E."/>
            <person name="Salamov A."/>
            <person name="Lipzen A."/>
            <person name="Mereny Z."/>
            <person name="Hegedus B."/>
            <person name="Baldrian P."/>
            <person name="Stursova M."/>
            <person name="Weitz H."/>
            <person name="Taylor A."/>
            <person name="Grigoriev I.V."/>
            <person name="Nagy L.G."/>
            <person name="Martin F."/>
            <person name="Kauserud H."/>
        </authorList>
    </citation>
    <scope>NUCLEOTIDE SEQUENCE</scope>
    <source>
        <strain evidence="2">CBHHK182m</strain>
    </source>
</reference>
<sequence length="466" mass="52214">MEEDRPNASNLNSVECEAPLASSSLLQQRDRGRIMAAVLRHLVAPIRSLPAELLAEIFSLTIRDKELLFSSHRHHFQDAYRVSHVCSEWQQIALCTPQLWTGTVAVTAKEAGADADGLRAWLARSDPLPMPVLLQGLWDWEAHHLPPVLEELLRVAPRWRILHIDGSLPPIFYQRLTGCTLDSLEAATLLPVYSNDIEIAISSLGVSPRLRKLEVNADPSFDLPWAQLTELTLTYGSASESLNILTQCINLVTLTLSADLDDAGTDVTLPSLRVLAFYLRSERQTQLSSLLDFLSAPVLENCNISIVSPKEISWTQAAFAAFLLRSPNITHLRLLWCPLTSNDLIAALVHTTSLTHLDLHGCDHLDDAFLLALHYKVDTLPLVPLLHDFRLQDMSELLTQSLLVEMLASRWRTDDELASSPIALPVARWSHVLLTIRYTTSFTKDFRNTMRELQRQGIPVEIPDGY</sequence>
<gene>
    <name evidence="2" type="ORF">B0H16DRAFT_1592421</name>
</gene>
<protein>
    <recommendedName>
        <fullName evidence="1">F-box domain-containing protein</fullName>
    </recommendedName>
</protein>
<dbReference type="Pfam" id="PF12937">
    <property type="entry name" value="F-box-like"/>
    <property type="match status" value="1"/>
</dbReference>
<keyword evidence="3" id="KW-1185">Reference proteome</keyword>
<evidence type="ECO:0000313" key="3">
    <source>
        <dbReference type="Proteomes" id="UP001215598"/>
    </source>
</evidence>
<dbReference type="Proteomes" id="UP001215598">
    <property type="component" value="Unassembled WGS sequence"/>
</dbReference>
<dbReference type="EMBL" id="JARKIB010000186">
    <property type="protein sequence ID" value="KAJ7726497.1"/>
    <property type="molecule type" value="Genomic_DNA"/>
</dbReference>
<evidence type="ECO:0000259" key="1">
    <source>
        <dbReference type="Pfam" id="PF12937"/>
    </source>
</evidence>
<comment type="caution">
    <text evidence="2">The sequence shown here is derived from an EMBL/GenBank/DDBJ whole genome shotgun (WGS) entry which is preliminary data.</text>
</comment>
<dbReference type="AlphaFoldDB" id="A0AAD7HR97"/>
<dbReference type="Gene3D" id="1.20.1280.50">
    <property type="match status" value="1"/>
</dbReference>
<accession>A0AAD7HR97</accession>
<dbReference type="InterPro" id="IPR001810">
    <property type="entry name" value="F-box_dom"/>
</dbReference>
<dbReference type="SUPFAM" id="SSF52047">
    <property type="entry name" value="RNI-like"/>
    <property type="match status" value="1"/>
</dbReference>
<feature type="domain" description="F-box" evidence="1">
    <location>
        <begin position="46"/>
        <end position="101"/>
    </location>
</feature>
<dbReference type="InterPro" id="IPR032675">
    <property type="entry name" value="LRR_dom_sf"/>
</dbReference>
<organism evidence="2 3">
    <name type="scientific">Mycena metata</name>
    <dbReference type="NCBI Taxonomy" id="1033252"/>
    <lineage>
        <taxon>Eukaryota</taxon>
        <taxon>Fungi</taxon>
        <taxon>Dikarya</taxon>
        <taxon>Basidiomycota</taxon>
        <taxon>Agaricomycotina</taxon>
        <taxon>Agaricomycetes</taxon>
        <taxon>Agaricomycetidae</taxon>
        <taxon>Agaricales</taxon>
        <taxon>Marasmiineae</taxon>
        <taxon>Mycenaceae</taxon>
        <taxon>Mycena</taxon>
    </lineage>
</organism>
<evidence type="ECO:0000313" key="2">
    <source>
        <dbReference type="EMBL" id="KAJ7726497.1"/>
    </source>
</evidence>
<name>A0AAD7HR97_9AGAR</name>
<proteinExistence type="predicted"/>
<dbReference type="Gene3D" id="3.80.10.10">
    <property type="entry name" value="Ribonuclease Inhibitor"/>
    <property type="match status" value="1"/>
</dbReference>